<dbReference type="PANTHER" id="PTHR11461:SF130">
    <property type="entry name" value="SERPIN 85F"/>
    <property type="match status" value="1"/>
</dbReference>
<dbReference type="InterPro" id="IPR023795">
    <property type="entry name" value="Serpin_CS"/>
</dbReference>
<keyword evidence="7" id="KW-1185">Reference proteome</keyword>
<dbReference type="PANTHER" id="PTHR11461">
    <property type="entry name" value="SERINE PROTEASE INHIBITOR, SERPIN"/>
    <property type="match status" value="1"/>
</dbReference>
<organism evidence="6 7">
    <name type="scientific">Acanthoscelides obtectus</name>
    <name type="common">Bean weevil</name>
    <name type="synonym">Bruchus obtectus</name>
    <dbReference type="NCBI Taxonomy" id="200917"/>
    <lineage>
        <taxon>Eukaryota</taxon>
        <taxon>Metazoa</taxon>
        <taxon>Ecdysozoa</taxon>
        <taxon>Arthropoda</taxon>
        <taxon>Hexapoda</taxon>
        <taxon>Insecta</taxon>
        <taxon>Pterygota</taxon>
        <taxon>Neoptera</taxon>
        <taxon>Endopterygota</taxon>
        <taxon>Coleoptera</taxon>
        <taxon>Polyphaga</taxon>
        <taxon>Cucujiformia</taxon>
        <taxon>Chrysomeloidea</taxon>
        <taxon>Chrysomelidae</taxon>
        <taxon>Bruchinae</taxon>
        <taxon>Bruchini</taxon>
        <taxon>Acanthoscelides</taxon>
    </lineage>
</organism>
<dbReference type="SMART" id="SM00093">
    <property type="entry name" value="SERPIN"/>
    <property type="match status" value="1"/>
</dbReference>
<dbReference type="Pfam" id="PF00079">
    <property type="entry name" value="Serpin"/>
    <property type="match status" value="1"/>
</dbReference>
<dbReference type="InterPro" id="IPR042178">
    <property type="entry name" value="Serpin_sf_1"/>
</dbReference>
<evidence type="ECO:0000313" key="6">
    <source>
        <dbReference type="EMBL" id="CAH2002465.1"/>
    </source>
</evidence>
<feature type="compositionally biased region" description="Low complexity" evidence="4">
    <location>
        <begin position="199"/>
        <end position="210"/>
    </location>
</feature>
<feature type="compositionally biased region" description="Polar residues" evidence="4">
    <location>
        <begin position="416"/>
        <end position="447"/>
    </location>
</feature>
<dbReference type="GO" id="GO:0005615">
    <property type="term" value="C:extracellular space"/>
    <property type="evidence" value="ECO:0007669"/>
    <property type="project" value="InterPro"/>
</dbReference>
<evidence type="ECO:0000256" key="3">
    <source>
        <dbReference type="RuleBase" id="RU000411"/>
    </source>
</evidence>
<accession>A0A9P0LYS0</accession>
<protein>
    <recommendedName>
        <fullName evidence="5">Serpin domain-containing protein</fullName>
    </recommendedName>
</protein>
<dbReference type="InterPro" id="IPR023796">
    <property type="entry name" value="Serpin_dom"/>
</dbReference>
<comment type="similarity">
    <text evidence="3">Belongs to the serpin family.</text>
</comment>
<dbReference type="InterPro" id="IPR042185">
    <property type="entry name" value="Serpin_sf_2"/>
</dbReference>
<evidence type="ECO:0000313" key="7">
    <source>
        <dbReference type="Proteomes" id="UP001152888"/>
    </source>
</evidence>
<dbReference type="GO" id="GO:0004867">
    <property type="term" value="F:serine-type endopeptidase inhibitor activity"/>
    <property type="evidence" value="ECO:0007669"/>
    <property type="project" value="UniProtKB-KW"/>
</dbReference>
<gene>
    <name evidence="6" type="ORF">ACAOBT_LOCUS26811</name>
</gene>
<evidence type="ECO:0000256" key="1">
    <source>
        <dbReference type="ARBA" id="ARBA00022690"/>
    </source>
</evidence>
<dbReference type="PROSITE" id="PS00284">
    <property type="entry name" value="SERPIN"/>
    <property type="match status" value="1"/>
</dbReference>
<feature type="compositionally biased region" description="Basic residues" evidence="4">
    <location>
        <begin position="463"/>
        <end position="475"/>
    </location>
</feature>
<evidence type="ECO:0000256" key="2">
    <source>
        <dbReference type="ARBA" id="ARBA00022900"/>
    </source>
</evidence>
<feature type="domain" description="Serpin" evidence="5">
    <location>
        <begin position="75"/>
        <end position="712"/>
    </location>
</feature>
<evidence type="ECO:0000259" key="5">
    <source>
        <dbReference type="SMART" id="SM00093"/>
    </source>
</evidence>
<reference evidence="6" key="1">
    <citation type="submission" date="2022-03" db="EMBL/GenBank/DDBJ databases">
        <authorList>
            <person name="Sayadi A."/>
        </authorList>
    </citation>
    <scope>NUCLEOTIDE SEQUENCE</scope>
</reference>
<sequence>MSLRYPSPWFLMKIAIVATFTTVVLAPGAFGIRIADNQQTAAKWTANGFYSYPHPKERKLLPQEVMVEVTNRLGLELLAIHNENNENNIALSPYGALSVLVILGEGLQGDAVREIQDAAKLPNDISVIRVGLRDIHKHLKSYFFPKEGFLAGLTLNHENITFRPEYEDVLKFYGYDISSFNNALFPDSEDTTTAVPLETTSSAASAATDTIDSDGSDTTTALATTTKAAATTTTDTPSTTTPPAIKSETTTVTTEPPKVESTTVTITTTTEKPTTTTAVPTTTTTAQPTTTTTTTQPTTTLTTTKQPSTTTQATTTTTKATTTTTQPTTTTTTQPETTTTEINEETSTGIHIESEDETEIVTEIVTEFFTEIVEEDDTEVPVTEEGSAATEQPEADSLTPSSVTESTTTLESETTAVDQPTTQSTAAMDTTSETSTLSMTQVATEQTAGAAREARSKEAIKMAPHRNTTRPKPRKPRSVMDYLLAKYYDNFYVPEDLKAGTTRTFLPSDKTFSPVPAAQVPANFLVYGKFRDYHVNFMQYDAVLPYYFVPYLSCVALSLPLDSANYYLLLLLPTNERGIDKLIHDLRLGPSLKEIVRNLRQRHVVATIPSFTLKGFVNLTPTLQRLGVRRIFEPRQADFSPMTNYREDVYITNIEQAITVNIRNYVDPGMLQEDTELRKIAPLDFTADHPFLYFVMDSDLHVSLMAGKIVNPTNSRIR</sequence>
<feature type="region of interest" description="Disordered" evidence="4">
    <location>
        <begin position="227"/>
        <end position="359"/>
    </location>
</feature>
<evidence type="ECO:0000256" key="4">
    <source>
        <dbReference type="SAM" id="MobiDB-lite"/>
    </source>
</evidence>
<proteinExistence type="inferred from homology"/>
<keyword evidence="1" id="KW-0646">Protease inhibitor</keyword>
<dbReference type="Gene3D" id="2.30.39.10">
    <property type="entry name" value="Alpha-1-antitrypsin, domain 1"/>
    <property type="match status" value="1"/>
</dbReference>
<dbReference type="Proteomes" id="UP001152888">
    <property type="component" value="Unassembled WGS sequence"/>
</dbReference>
<feature type="compositionally biased region" description="Low complexity" evidence="4">
    <location>
        <begin position="397"/>
        <end position="415"/>
    </location>
</feature>
<dbReference type="OrthoDB" id="8179360at2759"/>
<feature type="region of interest" description="Disordered" evidence="4">
    <location>
        <begin position="373"/>
        <end position="475"/>
    </location>
</feature>
<keyword evidence="2" id="KW-0722">Serine protease inhibitor</keyword>
<feature type="compositionally biased region" description="Low complexity" evidence="4">
    <location>
        <begin position="227"/>
        <end position="340"/>
    </location>
</feature>
<dbReference type="InterPro" id="IPR000215">
    <property type="entry name" value="Serpin_fam"/>
</dbReference>
<name>A0A9P0LYS0_ACAOB</name>
<dbReference type="EMBL" id="CAKOFQ010007496">
    <property type="protein sequence ID" value="CAH2002465.1"/>
    <property type="molecule type" value="Genomic_DNA"/>
</dbReference>
<dbReference type="Gene3D" id="3.30.497.10">
    <property type="entry name" value="Antithrombin, subunit I, domain 2"/>
    <property type="match status" value="1"/>
</dbReference>
<comment type="caution">
    <text evidence="6">The sequence shown here is derived from an EMBL/GenBank/DDBJ whole genome shotgun (WGS) entry which is preliminary data.</text>
</comment>
<feature type="region of interest" description="Disordered" evidence="4">
    <location>
        <begin position="199"/>
        <end position="218"/>
    </location>
</feature>
<dbReference type="AlphaFoldDB" id="A0A9P0LYS0"/>
<dbReference type="SUPFAM" id="SSF56574">
    <property type="entry name" value="Serpins"/>
    <property type="match status" value="2"/>
</dbReference>
<dbReference type="InterPro" id="IPR036186">
    <property type="entry name" value="Serpin_sf"/>
</dbReference>